<keyword evidence="4" id="KW-1185">Reference proteome</keyword>
<keyword evidence="1" id="KW-0812">Transmembrane</keyword>
<dbReference type="EMBL" id="CAJNJA010010853">
    <property type="protein sequence ID" value="CAE7263311.1"/>
    <property type="molecule type" value="Genomic_DNA"/>
</dbReference>
<evidence type="ECO:0000256" key="1">
    <source>
        <dbReference type="SAM" id="Phobius"/>
    </source>
</evidence>
<comment type="caution">
    <text evidence="3">The sequence shown here is derived from an EMBL/GenBank/DDBJ whole genome shotgun (WGS) entry which is preliminary data.</text>
</comment>
<evidence type="ECO:0000313" key="4">
    <source>
        <dbReference type="Proteomes" id="UP000601435"/>
    </source>
</evidence>
<feature type="signal peptide" evidence="2">
    <location>
        <begin position="1"/>
        <end position="19"/>
    </location>
</feature>
<dbReference type="Proteomes" id="UP000601435">
    <property type="component" value="Unassembled WGS sequence"/>
</dbReference>
<accession>A0A812MF71</accession>
<evidence type="ECO:0000313" key="3">
    <source>
        <dbReference type="EMBL" id="CAE7263311.1"/>
    </source>
</evidence>
<evidence type="ECO:0000256" key="2">
    <source>
        <dbReference type="SAM" id="SignalP"/>
    </source>
</evidence>
<feature type="transmembrane region" description="Helical" evidence="1">
    <location>
        <begin position="73"/>
        <end position="94"/>
    </location>
</feature>
<reference evidence="3" key="1">
    <citation type="submission" date="2021-02" db="EMBL/GenBank/DDBJ databases">
        <authorList>
            <person name="Dougan E. K."/>
            <person name="Rhodes N."/>
            <person name="Thang M."/>
            <person name="Chan C."/>
        </authorList>
    </citation>
    <scope>NUCLEOTIDE SEQUENCE</scope>
</reference>
<dbReference type="AlphaFoldDB" id="A0A812MF71"/>
<keyword evidence="2" id="KW-0732">Signal</keyword>
<name>A0A812MF71_9DINO</name>
<keyword evidence="1" id="KW-1133">Transmembrane helix</keyword>
<gene>
    <name evidence="3" type="ORF">SNEC2469_LOCUS6095</name>
</gene>
<feature type="chain" id="PRO_5032607357" evidence="2">
    <location>
        <begin position="20"/>
        <end position="355"/>
    </location>
</feature>
<keyword evidence="1" id="KW-0472">Membrane</keyword>
<dbReference type="OrthoDB" id="10337896at2759"/>
<proteinExistence type="predicted"/>
<sequence>MVACLIGLHWLTCLWFVSGMAPNGWVFTEIEADLLDQPVVDRYRIALEWAVSRIPPSKTTDNVLLTSQADRGIALSATAMALLAASIFTSIVTNDLSDIRRAQRQQGEADSQLADFLETFPVSWTLERQLKAYLRQTVQKVSLPSKRDMAALLPDLLHGQLCSEALGAIIYRHQMLTVLMTKYPSFQRDLCVKGLEDWTAAPNEALFSPGLPCHSMLFVAFDFVLYRRRGAVTAAERSNPLSAKTYTLPRGSSWGSIMQTPVPAPKKTVLDTEPSLRVKRCHWLCEPCLWTDWHYHGHAVAGSCASLLCLSPASLLSITSGHAEISAELVIHARLFLNALNEIPEEDLSDVQHVL</sequence>
<organism evidence="3 4">
    <name type="scientific">Symbiodinium necroappetens</name>
    <dbReference type="NCBI Taxonomy" id="1628268"/>
    <lineage>
        <taxon>Eukaryota</taxon>
        <taxon>Sar</taxon>
        <taxon>Alveolata</taxon>
        <taxon>Dinophyceae</taxon>
        <taxon>Suessiales</taxon>
        <taxon>Symbiodiniaceae</taxon>
        <taxon>Symbiodinium</taxon>
    </lineage>
</organism>
<protein>
    <submittedName>
        <fullName evidence="3">Uncharacterized protein</fullName>
    </submittedName>
</protein>